<dbReference type="SUPFAM" id="SSF88697">
    <property type="entry name" value="PUA domain-like"/>
    <property type="match status" value="1"/>
</dbReference>
<sequence length="379" mass="43874">MATHILTVTKKTFKIHLNYMFIGTGKNNSAHQSSALADILGIRNNDNIIFYVMNVGFFGIFKAIGNVFYEYDANHLQYLGGELGNKTLTYRMEIKFREVYEIPISEWNMMENPDNIKGNSILNMQWSWIFKKLNASRGCLAIDNHEFELFQNLLSDGNIKLTNVSNYDYVNKKIIELNNGLSYDNSKTNVEPKSSSIISKIRIEDDLRILFTAQAGLNPILDTVLDSEKNGAIDFIANEILCSFSERKMDLLFGTNEDKCLLIELKNKFIFNDSIYNQIMEYARWVSAYKKHYKDIVPILVLREARDVAPRKSCKYFKYLSKENQLNDEKSDWYQKVIDSLFTAKQDLKLKDICNLSELQVYTFGVDNEGRLLEFNKIA</sequence>
<gene>
    <name evidence="1" type="ORF">MNB_SUP05-SYMBIONT-5-143</name>
</gene>
<evidence type="ECO:0000313" key="1">
    <source>
        <dbReference type="EMBL" id="SFV89591.1"/>
    </source>
</evidence>
<dbReference type="Gene3D" id="3.40.1350.10">
    <property type="match status" value="1"/>
</dbReference>
<dbReference type="AlphaFoldDB" id="A0A1W1E6V8"/>
<name>A0A1W1E6V8_9ZZZZ</name>
<accession>A0A1W1E6V8</accession>
<dbReference type="InterPro" id="IPR011856">
    <property type="entry name" value="tRNA_endonuc-like_dom_sf"/>
</dbReference>
<evidence type="ECO:0008006" key="2">
    <source>
        <dbReference type="Google" id="ProtNLM"/>
    </source>
</evidence>
<reference evidence="1" key="1">
    <citation type="submission" date="2016-10" db="EMBL/GenBank/DDBJ databases">
        <authorList>
            <person name="de Groot N.N."/>
        </authorList>
    </citation>
    <scope>NUCLEOTIDE SEQUENCE</scope>
</reference>
<protein>
    <recommendedName>
        <fullName evidence="2">DUF91 domain-containing protein</fullName>
    </recommendedName>
</protein>
<proteinExistence type="predicted"/>
<dbReference type="GO" id="GO:0003676">
    <property type="term" value="F:nucleic acid binding"/>
    <property type="evidence" value="ECO:0007669"/>
    <property type="project" value="InterPro"/>
</dbReference>
<dbReference type="InterPro" id="IPR015947">
    <property type="entry name" value="PUA-like_sf"/>
</dbReference>
<dbReference type="EMBL" id="FPHZ01000242">
    <property type="protein sequence ID" value="SFV89591.1"/>
    <property type="molecule type" value="Genomic_DNA"/>
</dbReference>
<organism evidence="1">
    <name type="scientific">hydrothermal vent metagenome</name>
    <dbReference type="NCBI Taxonomy" id="652676"/>
    <lineage>
        <taxon>unclassified sequences</taxon>
        <taxon>metagenomes</taxon>
        <taxon>ecological metagenomes</taxon>
    </lineage>
</organism>
<dbReference type="Gene3D" id="3.10.590.10">
    <property type="entry name" value="ph1033 like domains"/>
    <property type="match status" value="1"/>
</dbReference>